<dbReference type="EMBL" id="CP126101">
    <property type="protein sequence ID" value="WHY50760.1"/>
    <property type="molecule type" value="Genomic_DNA"/>
</dbReference>
<evidence type="ECO:0000313" key="2">
    <source>
        <dbReference type="EMBL" id="WHY50760.1"/>
    </source>
</evidence>
<dbReference type="AlphaFoldDB" id="A0AAX3WSW1"/>
<keyword evidence="2" id="KW-0012">Acyltransferase</keyword>
<protein>
    <submittedName>
        <fullName evidence="2">GNAT family N-acetyltransferase</fullName>
        <ecNumber evidence="2">2.3.1.-</ecNumber>
    </submittedName>
</protein>
<dbReference type="EC" id="2.3.1.-" evidence="2"/>
<proteinExistence type="predicted"/>
<dbReference type="InterPro" id="IPR038740">
    <property type="entry name" value="BioF2-like_GNAT_dom"/>
</dbReference>
<accession>A0AAX3WSW1</accession>
<organism evidence="2 3">
    <name type="scientific">Lysinibacillus pakistanensis</name>
    <dbReference type="NCBI Taxonomy" id="759811"/>
    <lineage>
        <taxon>Bacteria</taxon>
        <taxon>Bacillati</taxon>
        <taxon>Bacillota</taxon>
        <taxon>Bacilli</taxon>
        <taxon>Bacillales</taxon>
        <taxon>Bacillaceae</taxon>
        <taxon>Lysinibacillus</taxon>
    </lineage>
</organism>
<keyword evidence="2" id="KW-0808">Transferase</keyword>
<gene>
    <name evidence="2" type="ORF">QNH24_21085</name>
</gene>
<name>A0AAX3WSW1_9BACI</name>
<dbReference type="GO" id="GO:0016746">
    <property type="term" value="F:acyltransferase activity"/>
    <property type="evidence" value="ECO:0007669"/>
    <property type="project" value="UniProtKB-KW"/>
</dbReference>
<dbReference type="RefSeq" id="WP_283869397.1">
    <property type="nucleotide sequence ID" value="NZ_CP126101.1"/>
</dbReference>
<feature type="domain" description="BioF2-like acetyltransferase" evidence="1">
    <location>
        <begin position="172"/>
        <end position="310"/>
    </location>
</feature>
<evidence type="ECO:0000313" key="3">
    <source>
        <dbReference type="Proteomes" id="UP001178322"/>
    </source>
</evidence>
<dbReference type="Gene3D" id="3.40.630.30">
    <property type="match status" value="1"/>
</dbReference>
<sequence>MQLIRIRTDDELMWYKNMWDDILANEGNDNPFIEFAWFYNWWQTMGRRERVELYAVENDGQIIAFFPFTIRLRWGIRIYSFAGENSANYSGLVAQKESMLSATTFVFDQLIKKHKHLLFSFHGLLESKVSTKILEQYFVERQLPPSIFRVVTPYIDFHDIDFHIHFHQCSKKHDMNYRERMLRNVGSLIKITPSQDELSEMFKILDRRWTKRLDTSAYRKGKKRDFLERLMLLKGESLQVKVDALVFENQWIAFTYGVCCRGRYVTYALAYEPMFQIFGASRLVNQENIKRAFSENYHLFDMGTGYERYKLDWRSNIDFTRQMLVSSGTRLAKILAFMYTLKAQLKEYVTKNQRFVKCSRDTLEQLRYLVKYGKVKDWLEYGQLFVEKFIRFKQVNIYELSPSESVPPQRPVGNLFEKMSTQEAMQLNQEEIITLLYKGYTVYKDSFAKTIQPAFALHTSKLYVDTLQIIETLPEQTYFLSYDVYKNIDIITAFFQKIKPTQTLWVTANFWQWRKRKRLMKLGYKPISRMKHFKCARFQRTHVEKNTESGGDVHSVH</sequence>
<reference evidence="2" key="1">
    <citation type="submission" date="2023-05" db="EMBL/GenBank/DDBJ databases">
        <title>Comparative genomics of Bacillaceae isolates and their secondary metabolite potential.</title>
        <authorList>
            <person name="Song L."/>
            <person name="Nielsen L.J."/>
            <person name="Mohite O."/>
            <person name="Xu X."/>
            <person name="Weber T."/>
            <person name="Kovacs A.T."/>
        </authorList>
    </citation>
    <scope>NUCLEOTIDE SEQUENCE</scope>
    <source>
        <strain evidence="2">LY1</strain>
    </source>
</reference>
<dbReference type="Proteomes" id="UP001178322">
    <property type="component" value="Chromosome"/>
</dbReference>
<dbReference type="SUPFAM" id="SSF55729">
    <property type="entry name" value="Acyl-CoA N-acyltransferases (Nat)"/>
    <property type="match status" value="1"/>
</dbReference>
<evidence type="ECO:0000259" key="1">
    <source>
        <dbReference type="Pfam" id="PF13480"/>
    </source>
</evidence>
<dbReference type="InterPro" id="IPR016181">
    <property type="entry name" value="Acyl_CoA_acyltransferase"/>
</dbReference>
<dbReference type="Pfam" id="PF13480">
    <property type="entry name" value="Acetyltransf_6"/>
    <property type="match status" value="1"/>
</dbReference>